<gene>
    <name evidence="2" type="ORF">F2P81_026310</name>
</gene>
<evidence type="ECO:0000313" key="2">
    <source>
        <dbReference type="EMBL" id="KAF0021437.1"/>
    </source>
</evidence>
<feature type="region of interest" description="Disordered" evidence="1">
    <location>
        <begin position="30"/>
        <end position="55"/>
    </location>
</feature>
<reference evidence="2 3" key="1">
    <citation type="submission" date="2019-06" db="EMBL/GenBank/DDBJ databases">
        <title>Draft genomes of female and male turbot (Scophthalmus maximus).</title>
        <authorList>
            <person name="Xu H."/>
            <person name="Xu X.-W."/>
            <person name="Shao C."/>
            <person name="Chen S."/>
        </authorList>
    </citation>
    <scope>NUCLEOTIDE SEQUENCE [LARGE SCALE GENOMIC DNA]</scope>
    <source>
        <strain evidence="2">Ysfricsl-2016a</strain>
        <tissue evidence="2">Blood</tissue>
    </source>
</reference>
<evidence type="ECO:0000313" key="3">
    <source>
        <dbReference type="Proteomes" id="UP000438429"/>
    </source>
</evidence>
<dbReference type="Proteomes" id="UP000438429">
    <property type="component" value="Unassembled WGS sequence"/>
</dbReference>
<sequence length="101" mass="11251">MNRDSCERLQGNSPQMVEAEKLQDAVWLLRNTRGREEEREEEEPGPSGVGSEPVAVSSLFARNQNGCCDVQSYGDTNAEVEHFTDVSEISLIIFGNFTENV</sequence>
<comment type="caution">
    <text evidence="2">The sequence shown here is derived from an EMBL/GenBank/DDBJ whole genome shotgun (WGS) entry which is preliminary data.</text>
</comment>
<accession>A0A6A4RMQ0</accession>
<evidence type="ECO:0000256" key="1">
    <source>
        <dbReference type="SAM" id="MobiDB-lite"/>
    </source>
</evidence>
<proteinExistence type="predicted"/>
<dbReference type="AlphaFoldDB" id="A0A6A4RMQ0"/>
<name>A0A6A4RMQ0_SCOMX</name>
<protein>
    <submittedName>
        <fullName evidence="2">Uncharacterized protein</fullName>
    </submittedName>
</protein>
<organism evidence="2 3">
    <name type="scientific">Scophthalmus maximus</name>
    <name type="common">Turbot</name>
    <name type="synonym">Psetta maxima</name>
    <dbReference type="NCBI Taxonomy" id="52904"/>
    <lineage>
        <taxon>Eukaryota</taxon>
        <taxon>Metazoa</taxon>
        <taxon>Chordata</taxon>
        <taxon>Craniata</taxon>
        <taxon>Vertebrata</taxon>
        <taxon>Euteleostomi</taxon>
        <taxon>Actinopterygii</taxon>
        <taxon>Neopterygii</taxon>
        <taxon>Teleostei</taxon>
        <taxon>Neoteleostei</taxon>
        <taxon>Acanthomorphata</taxon>
        <taxon>Carangaria</taxon>
        <taxon>Pleuronectiformes</taxon>
        <taxon>Pleuronectoidei</taxon>
        <taxon>Scophthalmidae</taxon>
        <taxon>Scophthalmus</taxon>
    </lineage>
</organism>
<feature type="compositionally biased region" description="Low complexity" evidence="1">
    <location>
        <begin position="45"/>
        <end position="55"/>
    </location>
</feature>
<dbReference type="EMBL" id="VEVO01008212">
    <property type="protein sequence ID" value="KAF0021437.1"/>
    <property type="molecule type" value="Genomic_DNA"/>
</dbReference>